<sequence>MALGVWNLFDKLAESYYGCTDPDALNATAIEIYPFGSRESQAAHIGFAKSS</sequence>
<evidence type="ECO:0000313" key="2">
    <source>
        <dbReference type="EnsemblFungi" id="CEF72999"/>
    </source>
</evidence>
<protein>
    <submittedName>
        <fullName evidence="1">Chromosome 1, complete genome</fullName>
    </submittedName>
</protein>
<evidence type="ECO:0000313" key="1">
    <source>
        <dbReference type="EMBL" id="CEF72999.1"/>
    </source>
</evidence>
<evidence type="ECO:0000313" key="3">
    <source>
        <dbReference type="Proteomes" id="UP000070720"/>
    </source>
</evidence>
<reference evidence="2 3" key="1">
    <citation type="journal article" date="2007" name="Science">
        <title>The Fusarium graminearum genome reveals a link between localized polymorphism and pathogen specialization.</title>
        <authorList>
            <person name="Cuomo C.A."/>
            <person name="Gueldener U."/>
            <person name="Xu J.-R."/>
            <person name="Trail F."/>
            <person name="Turgeon B.G."/>
            <person name="Di Pietro A."/>
            <person name="Walton J.D."/>
            <person name="Ma L.-J."/>
            <person name="Baker S.E."/>
            <person name="Rep M."/>
            <person name="Adam G."/>
            <person name="Antoniw J."/>
            <person name="Baldwin T."/>
            <person name="Calvo S.E."/>
            <person name="Chang Y.-L."/>
            <person name="DeCaprio D."/>
            <person name="Gale L.R."/>
            <person name="Gnerre S."/>
            <person name="Goswami R.S."/>
            <person name="Hammond-Kosack K."/>
            <person name="Harris L.J."/>
            <person name="Hilburn K."/>
            <person name="Kennell J.C."/>
            <person name="Kroken S."/>
            <person name="Magnuson J.K."/>
            <person name="Mannhaupt G."/>
            <person name="Mauceli E.W."/>
            <person name="Mewes H.-W."/>
            <person name="Mitterbauer R."/>
            <person name="Muehlbauer G."/>
            <person name="Muensterkoetter M."/>
            <person name="Nelson D."/>
            <person name="O'Donnell K."/>
            <person name="Ouellet T."/>
            <person name="Qi W."/>
            <person name="Quesneville H."/>
            <person name="Roncero M.I.G."/>
            <person name="Seong K.-Y."/>
            <person name="Tetko I.V."/>
            <person name="Urban M."/>
            <person name="Waalwijk C."/>
            <person name="Ward T.J."/>
            <person name="Yao J."/>
            <person name="Birren B.W."/>
            <person name="Kistler H.C."/>
        </authorList>
    </citation>
    <scope>NUCLEOTIDE SEQUENCE [LARGE SCALE GENOMIC DNA]</scope>
    <source>
        <strain evidence="3">ATCC MYA-4620 / CBS 123657 / FGSC 9075 / NRRL 31084 / PH-1</strain>
        <strain evidence="2">PH-1 / ATCC MYA-4620 / FGSC 9075 / NRRL 31084</strain>
    </source>
</reference>
<dbReference type="VEuPathDB" id="FungiDB:FGRAMPH1_01G02395"/>
<organism evidence="1 3">
    <name type="scientific">Gibberella zeae (strain ATCC MYA-4620 / CBS 123657 / FGSC 9075 / NRRL 31084 / PH-1)</name>
    <name type="common">Wheat head blight fungus</name>
    <name type="synonym">Fusarium graminearum</name>
    <dbReference type="NCBI Taxonomy" id="229533"/>
    <lineage>
        <taxon>Eukaryota</taxon>
        <taxon>Fungi</taxon>
        <taxon>Dikarya</taxon>
        <taxon>Ascomycota</taxon>
        <taxon>Pezizomycotina</taxon>
        <taxon>Sordariomycetes</taxon>
        <taxon>Hypocreomycetidae</taxon>
        <taxon>Hypocreales</taxon>
        <taxon>Nectriaceae</taxon>
        <taxon>Fusarium</taxon>
    </lineage>
</organism>
<gene>
    <name evidence="1" type="ORF">FGRAMPH1_01T02395</name>
</gene>
<dbReference type="EMBL" id="HG970332">
    <property type="protein sequence ID" value="CEF72999.1"/>
    <property type="molecule type" value="Genomic_DNA"/>
</dbReference>
<accession>A0A098D206</accession>
<dbReference type="AlphaFoldDB" id="A0A098D206"/>
<accession>A0A0E0RP24</accession>
<proteinExistence type="predicted"/>
<dbReference type="Proteomes" id="UP000070720">
    <property type="component" value="Chromosome 1"/>
</dbReference>
<name>A0A098D206_GIBZE</name>
<reference evidence="2 3" key="2">
    <citation type="journal article" date="2010" name="Nature">
        <title>Comparative genomics reveals mobile pathogenicity chromosomes in Fusarium.</title>
        <authorList>
            <person name="Ma L.J."/>
            <person name="van der Does H.C."/>
            <person name="Borkovich K.A."/>
            <person name="Coleman J.J."/>
            <person name="Daboussi M.J."/>
            <person name="Di Pietro A."/>
            <person name="Dufresne M."/>
            <person name="Freitag M."/>
            <person name="Grabherr M."/>
            <person name="Henrissat B."/>
            <person name="Houterman P.M."/>
            <person name="Kang S."/>
            <person name="Shim W.B."/>
            <person name="Woloshuk C."/>
            <person name="Xie X."/>
            <person name="Xu J.R."/>
            <person name="Antoniw J."/>
            <person name="Baker S.E."/>
            <person name="Bluhm B.H."/>
            <person name="Breakspear A."/>
            <person name="Brown D.W."/>
            <person name="Butchko R.A."/>
            <person name="Chapman S."/>
            <person name="Coulson R."/>
            <person name="Coutinho P.M."/>
            <person name="Danchin E.G."/>
            <person name="Diener A."/>
            <person name="Gale L.R."/>
            <person name="Gardiner D.M."/>
            <person name="Goff S."/>
            <person name="Hammond-Kosack K.E."/>
            <person name="Hilburn K."/>
            <person name="Hua-Van A."/>
            <person name="Jonkers W."/>
            <person name="Kazan K."/>
            <person name="Kodira C.D."/>
            <person name="Koehrsen M."/>
            <person name="Kumar L."/>
            <person name="Lee Y.H."/>
            <person name="Li L."/>
            <person name="Manners J.M."/>
            <person name="Miranda-Saavedra D."/>
            <person name="Mukherjee M."/>
            <person name="Park G."/>
            <person name="Park J."/>
            <person name="Park S.Y."/>
            <person name="Proctor R.H."/>
            <person name="Regev A."/>
            <person name="Ruiz-Roldan M.C."/>
            <person name="Sain D."/>
            <person name="Sakthikumar S."/>
            <person name="Sykes S."/>
            <person name="Schwartz D.C."/>
            <person name="Turgeon B.G."/>
            <person name="Wapinski I."/>
            <person name="Yoder O."/>
            <person name="Young S."/>
            <person name="Zeng Q."/>
            <person name="Zhou S."/>
            <person name="Galagan J."/>
            <person name="Cuomo C.A."/>
            <person name="Kistler H.C."/>
            <person name="Rep M."/>
        </authorList>
    </citation>
    <scope>GENOME REANNOTATION</scope>
    <source>
        <strain evidence="3">ATCC MYA-4620 / CBS 123657 / FGSC 9075 / NRRL 31084 / PH-1</strain>
        <strain evidence="2">PH-1 / ATCC MYA-4620 / FGSC 9075 / NRRL 31084</strain>
    </source>
</reference>
<reference evidence="1 3" key="3">
    <citation type="journal article" date="2015" name="BMC Genomics">
        <title>The completed genome sequence of the pathogenic ascomycete fungus Fusarium graminearum.</title>
        <authorList>
            <person name="King R."/>
            <person name="Urban M."/>
            <person name="Hammond-Kosack M.C."/>
            <person name="Hassani-Pak K."/>
            <person name="Hammond-Kosack K.E."/>
        </authorList>
    </citation>
    <scope>NUCLEOTIDE SEQUENCE [LARGE SCALE GENOMIC DNA]</scope>
    <source>
        <strain evidence="3">ATCC MYA-4620 / CBS 123657 / FGSC 9075 / NRRL 31084 / PH-1</strain>
        <strain evidence="1">PH-1</strain>
    </source>
</reference>
<dbReference type="EnsemblFungi" id="CEF72999">
    <property type="protein sequence ID" value="CEF72999"/>
    <property type="gene ID" value="FGRRES_15109"/>
</dbReference>
<reference evidence="2" key="4">
    <citation type="submission" date="2017-01" db="UniProtKB">
        <authorList>
            <consortium name="EnsemblFungi"/>
        </authorList>
    </citation>
    <scope>IDENTIFICATION</scope>
    <source>
        <strain evidence="2">PH-1 / ATCC MYA-4620 / FGSC 9075 / NRRL 31084</strain>
    </source>
</reference>
<keyword evidence="3" id="KW-1185">Reference proteome</keyword>
<dbReference type="InParanoid" id="A0A098D206"/>